<dbReference type="Gene3D" id="3.40.50.1980">
    <property type="entry name" value="Nitrogenase molybdenum iron protein domain"/>
    <property type="match status" value="2"/>
</dbReference>
<organism evidence="4 5">
    <name type="scientific">Massilia soli</name>
    <dbReference type="NCBI Taxonomy" id="2792854"/>
    <lineage>
        <taxon>Bacteria</taxon>
        <taxon>Pseudomonadati</taxon>
        <taxon>Pseudomonadota</taxon>
        <taxon>Betaproteobacteria</taxon>
        <taxon>Burkholderiales</taxon>
        <taxon>Oxalobacteraceae</taxon>
        <taxon>Telluria group</taxon>
        <taxon>Massilia</taxon>
    </lineage>
</organism>
<evidence type="ECO:0000256" key="1">
    <source>
        <dbReference type="ARBA" id="ARBA00022729"/>
    </source>
</evidence>
<dbReference type="Proteomes" id="UP000809349">
    <property type="component" value="Unassembled WGS sequence"/>
</dbReference>
<evidence type="ECO:0000313" key="4">
    <source>
        <dbReference type="EMBL" id="MBZ2209624.1"/>
    </source>
</evidence>
<dbReference type="PANTHER" id="PTHR30535">
    <property type="entry name" value="VITAMIN B12-BINDING PROTEIN"/>
    <property type="match status" value="1"/>
</dbReference>
<comment type="caution">
    <text evidence="4">The sequence shown here is derived from an EMBL/GenBank/DDBJ whole genome shotgun (WGS) entry which is preliminary data.</text>
</comment>
<dbReference type="NCBIfam" id="NF038402">
    <property type="entry name" value="TroA_like"/>
    <property type="match status" value="1"/>
</dbReference>
<evidence type="ECO:0000259" key="3">
    <source>
        <dbReference type="PROSITE" id="PS50983"/>
    </source>
</evidence>
<evidence type="ECO:0000313" key="5">
    <source>
        <dbReference type="Proteomes" id="UP000809349"/>
    </source>
</evidence>
<dbReference type="InterPro" id="IPR002491">
    <property type="entry name" value="ABC_transptr_periplasmic_BD"/>
</dbReference>
<feature type="signal peptide" evidence="2">
    <location>
        <begin position="1"/>
        <end position="23"/>
    </location>
</feature>
<dbReference type="Pfam" id="PF01497">
    <property type="entry name" value="Peripla_BP_2"/>
    <property type="match status" value="1"/>
</dbReference>
<dbReference type="PANTHER" id="PTHR30535:SF34">
    <property type="entry name" value="MOLYBDATE-BINDING PROTEIN MOLA"/>
    <property type="match status" value="1"/>
</dbReference>
<feature type="domain" description="Fe/B12 periplasmic-binding" evidence="3">
    <location>
        <begin position="43"/>
        <end position="292"/>
    </location>
</feature>
<dbReference type="InterPro" id="IPR054828">
    <property type="entry name" value="Vit_B12_bind_prot"/>
</dbReference>
<evidence type="ECO:0000256" key="2">
    <source>
        <dbReference type="SAM" id="SignalP"/>
    </source>
</evidence>
<name>A0ABS7SUM6_9BURK</name>
<dbReference type="CDD" id="cd01144">
    <property type="entry name" value="BtuF"/>
    <property type="match status" value="1"/>
</dbReference>
<dbReference type="PROSITE" id="PS50983">
    <property type="entry name" value="FE_B12_PBP"/>
    <property type="match status" value="1"/>
</dbReference>
<gene>
    <name evidence="4" type="ORF">I4X03_020340</name>
</gene>
<dbReference type="InterPro" id="IPR050902">
    <property type="entry name" value="ABC_Transporter_SBP"/>
</dbReference>
<reference evidence="4 5" key="1">
    <citation type="submission" date="2021-08" db="EMBL/GenBank/DDBJ databases">
        <title>Massilia sp. R798.</title>
        <authorList>
            <person name="Baek J.H."/>
            <person name="Jung H.S."/>
            <person name="Kim K.R."/>
            <person name="Jeon C.O."/>
        </authorList>
    </citation>
    <scope>NUCLEOTIDE SEQUENCE [LARGE SCALE GENOMIC DNA]</scope>
    <source>
        <strain evidence="4 5">R798</strain>
    </source>
</reference>
<keyword evidence="5" id="KW-1185">Reference proteome</keyword>
<dbReference type="SUPFAM" id="SSF53807">
    <property type="entry name" value="Helical backbone' metal receptor"/>
    <property type="match status" value="1"/>
</dbReference>
<dbReference type="EMBL" id="JAFBIL020000009">
    <property type="protein sequence ID" value="MBZ2209624.1"/>
    <property type="molecule type" value="Genomic_DNA"/>
</dbReference>
<sequence>MEKSIMRKFLLALALVAALPAQAQITVLDDDGNPVTLQKPAQRIIALAPHVTELLFAAGGGSRIVGAVSYSDYPEEAKRIPKIGDNRMIDMERVAALRPDLVVVWMHGSSQRQIEQLRALGIPLYHSEPRRLADIPNGVRRLGKLLGTDAAAEAQARQLEGKLAALAKRYAGRAPVRTFYQVWDKPLYTLNGGHIVSDAIRLCGGDNIFASMKVTAPVVDIEAVLQRDPEAIFSTAARSDDDGGIGIWRPFTTMTAVRRANLFRVDGNLLNRAGPRMIDGAAALCEHLETARQRRSKS</sequence>
<accession>A0ABS7SUM6</accession>
<proteinExistence type="predicted"/>
<protein>
    <submittedName>
        <fullName evidence="4">Cobalamin-binding protein</fullName>
    </submittedName>
</protein>
<keyword evidence="1 2" id="KW-0732">Signal</keyword>
<feature type="chain" id="PRO_5046111947" evidence="2">
    <location>
        <begin position="24"/>
        <end position="298"/>
    </location>
</feature>